<dbReference type="InterPro" id="IPR000138">
    <property type="entry name" value="HMG_CoA_lyase_AS"/>
</dbReference>
<proteinExistence type="inferred from homology"/>
<keyword evidence="5 8" id="KW-0456">Lyase</keyword>
<keyword evidence="9" id="KW-1185">Reference proteome</keyword>
<dbReference type="SUPFAM" id="SSF51569">
    <property type="entry name" value="Aldolase"/>
    <property type="match status" value="1"/>
</dbReference>
<comment type="pathway">
    <text evidence="1">Metabolic intermediate metabolism; (S)-3-hydroxy-3-methylglutaryl-CoA degradation; acetoacetate from (S)-3-hydroxy-3-methylglutaryl-CoA: step 1/1.</text>
</comment>
<dbReference type="PROSITE" id="PS50991">
    <property type="entry name" value="PYR_CT"/>
    <property type="match status" value="1"/>
</dbReference>
<dbReference type="EMBL" id="JAQSIO010000004">
    <property type="protein sequence ID" value="MDD0815351.1"/>
    <property type="molecule type" value="Genomic_DNA"/>
</dbReference>
<comment type="caution">
    <text evidence="8">The sequence shown here is derived from an EMBL/GenBank/DDBJ whole genome shotgun (WGS) entry which is preliminary data.</text>
</comment>
<evidence type="ECO:0000256" key="5">
    <source>
        <dbReference type="ARBA" id="ARBA00023239"/>
    </source>
</evidence>
<evidence type="ECO:0000259" key="7">
    <source>
        <dbReference type="PROSITE" id="PS50991"/>
    </source>
</evidence>
<dbReference type="RefSeq" id="WP_273927047.1">
    <property type="nucleotide sequence ID" value="NZ_JAQSIO010000004.1"/>
</dbReference>
<sequence length="313" mass="33429">MSEFIKIVEVGPRDGLQNEKQPIDVDIKVGLVQRLVDAGVRYIEAASFVSPRWVPQMAGSAEVLRRVPRVPGVHYSALTPNLQGLEAALAVGCEEVAVFGSASESFSQRNINCSIRESLARFRAVIDGARAHRVRVRAYVSCVLGCPYEGDIAPAKVAEVALILREMGCDEISLGDTIGRGNPNTTRRMLEACLSVLPASQLAGHYHDTYGMAIANTVASLDLGIRVFDSSVAGLGGCPYAVGASGNVATEEVVYLLHSLGYETGIDLSQLIQAGAYISAALGRDVSSRVARAWGHPASLSPNQPATTRWRRP</sequence>
<evidence type="ECO:0000256" key="3">
    <source>
        <dbReference type="ARBA" id="ARBA00012910"/>
    </source>
</evidence>
<dbReference type="InterPro" id="IPR043594">
    <property type="entry name" value="HMGL"/>
</dbReference>
<dbReference type="Pfam" id="PF00682">
    <property type="entry name" value="HMGL-like"/>
    <property type="match status" value="1"/>
</dbReference>
<dbReference type="PROSITE" id="PS01062">
    <property type="entry name" value="HMG_COA_LYASE"/>
    <property type="match status" value="1"/>
</dbReference>
<dbReference type="NCBIfam" id="NF004283">
    <property type="entry name" value="PRK05692.1"/>
    <property type="match status" value="1"/>
</dbReference>
<gene>
    <name evidence="8" type="ORF">PSQ39_11995</name>
</gene>
<evidence type="ECO:0000256" key="1">
    <source>
        <dbReference type="ARBA" id="ARBA00005143"/>
    </source>
</evidence>
<evidence type="ECO:0000313" key="9">
    <source>
        <dbReference type="Proteomes" id="UP001528672"/>
    </source>
</evidence>
<evidence type="ECO:0000256" key="6">
    <source>
        <dbReference type="ARBA" id="ARBA00049877"/>
    </source>
</evidence>
<comment type="similarity">
    <text evidence="2">Belongs to the HMG-CoA lyase family.</text>
</comment>
<dbReference type="Gene3D" id="3.20.20.70">
    <property type="entry name" value="Aldolase class I"/>
    <property type="match status" value="1"/>
</dbReference>
<dbReference type="EC" id="4.1.3.4" evidence="3"/>
<dbReference type="PANTHER" id="PTHR42738">
    <property type="entry name" value="HYDROXYMETHYLGLUTARYL-COA LYASE"/>
    <property type="match status" value="1"/>
</dbReference>
<dbReference type="PANTHER" id="PTHR42738:SF7">
    <property type="entry name" value="HYDROXYMETHYLGLUTARYL-COA LYASE"/>
    <property type="match status" value="1"/>
</dbReference>
<dbReference type="InterPro" id="IPR000891">
    <property type="entry name" value="PYR_CT"/>
</dbReference>
<comment type="catalytic activity">
    <reaction evidence="6">
        <text>(3S)-3-hydroxy-3-methylglutaryl-CoA = acetoacetate + acetyl-CoA</text>
        <dbReference type="Rhea" id="RHEA:24404"/>
        <dbReference type="ChEBI" id="CHEBI:13705"/>
        <dbReference type="ChEBI" id="CHEBI:43074"/>
        <dbReference type="ChEBI" id="CHEBI:57288"/>
        <dbReference type="EC" id="4.1.3.4"/>
    </reaction>
</comment>
<dbReference type="Proteomes" id="UP001528672">
    <property type="component" value="Unassembled WGS sequence"/>
</dbReference>
<reference evidence="8 9" key="1">
    <citation type="submission" date="2023-02" db="EMBL/GenBank/DDBJ databases">
        <title>Bacterial whole genome sequence for Curvibacter sp. HBC28.</title>
        <authorList>
            <person name="Le V."/>
            <person name="Ko S.-R."/>
            <person name="Ahn C.-Y."/>
            <person name="Oh H.-M."/>
        </authorList>
    </citation>
    <scope>NUCLEOTIDE SEQUENCE [LARGE SCALE GENOMIC DNA]</scope>
    <source>
        <strain evidence="8 9">HBC28</strain>
    </source>
</reference>
<dbReference type="GO" id="GO:0016829">
    <property type="term" value="F:lyase activity"/>
    <property type="evidence" value="ECO:0007669"/>
    <property type="project" value="UniProtKB-KW"/>
</dbReference>
<dbReference type="InterPro" id="IPR013785">
    <property type="entry name" value="Aldolase_TIM"/>
</dbReference>
<protein>
    <recommendedName>
        <fullName evidence="3">hydroxymethylglutaryl-CoA lyase</fullName>
        <ecNumber evidence="3">4.1.3.4</ecNumber>
    </recommendedName>
</protein>
<keyword evidence="4" id="KW-0479">Metal-binding</keyword>
<evidence type="ECO:0000256" key="2">
    <source>
        <dbReference type="ARBA" id="ARBA00009405"/>
    </source>
</evidence>
<evidence type="ECO:0000256" key="4">
    <source>
        <dbReference type="ARBA" id="ARBA00022723"/>
    </source>
</evidence>
<feature type="domain" description="Pyruvate carboxyltransferase" evidence="7">
    <location>
        <begin position="5"/>
        <end position="272"/>
    </location>
</feature>
<accession>A0ABT5MFK3</accession>
<dbReference type="CDD" id="cd07938">
    <property type="entry name" value="DRE_TIM_HMGL"/>
    <property type="match status" value="1"/>
</dbReference>
<evidence type="ECO:0000313" key="8">
    <source>
        <dbReference type="EMBL" id="MDD0815351.1"/>
    </source>
</evidence>
<organism evidence="8 9">
    <name type="scientific">Curvibacter microcysteis</name>
    <dbReference type="NCBI Taxonomy" id="3026419"/>
    <lineage>
        <taxon>Bacteria</taxon>
        <taxon>Pseudomonadati</taxon>
        <taxon>Pseudomonadota</taxon>
        <taxon>Betaproteobacteria</taxon>
        <taxon>Burkholderiales</taxon>
        <taxon>Comamonadaceae</taxon>
        <taxon>Curvibacter</taxon>
    </lineage>
</organism>
<name>A0ABT5MFK3_9BURK</name>